<dbReference type="SUPFAM" id="SSF159713">
    <property type="entry name" value="Dhaf3308-like"/>
    <property type="match status" value="1"/>
</dbReference>
<dbReference type="Proteomes" id="UP000050544">
    <property type="component" value="Unassembled WGS sequence"/>
</dbReference>
<organism evidence="3 4">
    <name type="scientific">Thermanaerothrix daxensis</name>
    <dbReference type="NCBI Taxonomy" id="869279"/>
    <lineage>
        <taxon>Bacteria</taxon>
        <taxon>Bacillati</taxon>
        <taxon>Chloroflexota</taxon>
        <taxon>Anaerolineae</taxon>
        <taxon>Anaerolineales</taxon>
        <taxon>Anaerolineaceae</taxon>
        <taxon>Thermanaerothrix</taxon>
    </lineage>
</organism>
<dbReference type="Pfam" id="PF04016">
    <property type="entry name" value="DUF364"/>
    <property type="match status" value="1"/>
</dbReference>
<accession>A0A0P6XMJ6</accession>
<dbReference type="InterPro" id="IPR025251">
    <property type="entry name" value="DUF4213"/>
</dbReference>
<evidence type="ECO:0000259" key="2">
    <source>
        <dbReference type="Pfam" id="PF13938"/>
    </source>
</evidence>
<keyword evidence="4" id="KW-1185">Reference proteome</keyword>
<gene>
    <name evidence="3" type="ORF">SE15_01040</name>
</gene>
<dbReference type="PATRIC" id="fig|869279.4.peg.204"/>
<dbReference type="Pfam" id="PF13938">
    <property type="entry name" value="DUF4213"/>
    <property type="match status" value="1"/>
</dbReference>
<evidence type="ECO:0000313" key="3">
    <source>
        <dbReference type="EMBL" id="KPL84735.1"/>
    </source>
</evidence>
<dbReference type="EMBL" id="LGKO01000002">
    <property type="protein sequence ID" value="KPL84735.1"/>
    <property type="molecule type" value="Genomic_DNA"/>
</dbReference>
<comment type="caution">
    <text evidence="3">The sequence shown here is derived from an EMBL/GenBank/DDBJ whole genome shotgun (WGS) entry which is preliminary data.</text>
</comment>
<reference evidence="3 4" key="1">
    <citation type="submission" date="2015-07" db="EMBL/GenBank/DDBJ databases">
        <title>Whole genome sequence of Thermanaerothrix daxensis DSM 23592.</title>
        <authorList>
            <person name="Hemp J."/>
            <person name="Ward L.M."/>
            <person name="Pace L.A."/>
            <person name="Fischer W.W."/>
        </authorList>
    </citation>
    <scope>NUCLEOTIDE SEQUENCE [LARGE SCALE GENOMIC DNA]</scope>
    <source>
        <strain evidence="3 4">GNS-1</strain>
    </source>
</reference>
<dbReference type="AlphaFoldDB" id="A0A0P6XMJ6"/>
<name>A0A0P6XMJ6_9CHLR</name>
<dbReference type="InterPro" id="IPR007161">
    <property type="entry name" value="DUF364"/>
</dbReference>
<dbReference type="STRING" id="869279.SE15_01040"/>
<dbReference type="Gene3D" id="3.40.50.11590">
    <property type="match status" value="1"/>
</dbReference>
<feature type="domain" description="Putative heavy-metal chelation" evidence="1">
    <location>
        <begin position="92"/>
        <end position="223"/>
    </location>
</feature>
<protein>
    <recommendedName>
        <fullName evidence="5">Heavy-metal chelation domain-containing protein</fullName>
    </recommendedName>
</protein>
<evidence type="ECO:0008006" key="5">
    <source>
        <dbReference type="Google" id="ProtNLM"/>
    </source>
</evidence>
<evidence type="ECO:0000259" key="1">
    <source>
        <dbReference type="Pfam" id="PF04016"/>
    </source>
</evidence>
<proteinExistence type="predicted"/>
<sequence length="250" mass="27064">MPPIPIPVRGVYVGVHWTMVCSLHCGLAATLTDAHVPHGHQRVREVGRLHTHSAQELATWLASENPLEASIGMAAYNSLLEIEGLVFEAINAVEVLKKQGAGRNVAIVGHFPFIEELRPFTRNLWVLELHPAPGDLPATAAPEVLPQADVVAITATTLINHTLDDLLDLCSPHAWRMLLGPSTPLTPRLFDFGFAMLSGARVVDEKAALLTIQQGAIFPQVQGVQLLTLKRENVHPKQPETGLKSGTNAP</sequence>
<dbReference type="Gene3D" id="3.30.390.100">
    <property type="match status" value="1"/>
</dbReference>
<feature type="domain" description="DUF4213" evidence="2">
    <location>
        <begin position="7"/>
        <end position="80"/>
    </location>
</feature>
<evidence type="ECO:0000313" key="4">
    <source>
        <dbReference type="Proteomes" id="UP000050544"/>
    </source>
</evidence>